<dbReference type="PANTHER" id="PTHR10696">
    <property type="entry name" value="GAMMA-BUTYROBETAINE HYDROXYLASE-RELATED"/>
    <property type="match status" value="1"/>
</dbReference>
<comment type="cofactor">
    <cofactor evidence="1">
        <name>Fe(2+)</name>
        <dbReference type="ChEBI" id="CHEBI:29033"/>
    </cofactor>
</comment>
<keyword evidence="5" id="KW-1185">Reference proteome</keyword>
<dbReference type="EMBL" id="CP002546">
    <property type="protein sequence ID" value="ADY58679.1"/>
    <property type="molecule type" value="Genomic_DNA"/>
</dbReference>
<dbReference type="SUPFAM" id="SSF51197">
    <property type="entry name" value="Clavaminate synthase-like"/>
    <property type="match status" value="1"/>
</dbReference>
<sequence>MNANSTPIEVVANADGCQQYGDTQFPYLLQCKTESAEATDAFDWAADSKDSLLHLAETHGAVLLRDFPFPTVEHFDRLIESLGVENFPYKKSLSNAVRVNRTERVFSANEAPPDVQIFFHHEMAQTPLYPVWIMFYCEIPAEQGGATPLCRSDVLYDRLAEECPLFIHDCEKLGLKYSNVMPGDDDPASGMGRSWKSTLGVDNREAAEERLRELNYSWEWQDDGCLRATTPQLPAVLEVSPGRKTFFNQLIAAYSGWKDSRNDPSSAIRHGDGSVLDADAVRRAIELSEELAFDVAWQKGDAVIIDNRVVMHARRTFQGTRKIVASLGSMQNNRFLAPSAG</sequence>
<dbReference type="InterPro" id="IPR050411">
    <property type="entry name" value="AlphaKG_dependent_hydroxylases"/>
</dbReference>
<organism evidence="4 5">
    <name type="scientific">Rubinisphaera brasiliensis (strain ATCC 49424 / DSM 5305 / JCM 21570 / IAM 15109 / NBRC 103401 / IFAM 1448)</name>
    <name type="common">Planctomyces brasiliensis</name>
    <dbReference type="NCBI Taxonomy" id="756272"/>
    <lineage>
        <taxon>Bacteria</taxon>
        <taxon>Pseudomonadati</taxon>
        <taxon>Planctomycetota</taxon>
        <taxon>Planctomycetia</taxon>
        <taxon>Planctomycetales</taxon>
        <taxon>Planctomycetaceae</taxon>
        <taxon>Rubinisphaera</taxon>
    </lineage>
</organism>
<dbReference type="HOGENOM" id="CLU_044153_3_0_0"/>
<dbReference type="KEGG" id="pbs:Plabr_1059"/>
<dbReference type="OrthoDB" id="9769888at2"/>
<dbReference type="Pfam" id="PF02668">
    <property type="entry name" value="TauD"/>
    <property type="match status" value="1"/>
</dbReference>
<dbReference type="GO" id="GO:0016706">
    <property type="term" value="F:2-oxoglutarate-dependent dioxygenase activity"/>
    <property type="evidence" value="ECO:0007669"/>
    <property type="project" value="UniProtKB-ARBA"/>
</dbReference>
<accession>F0SJZ0</accession>
<dbReference type="eggNOG" id="COG2175">
    <property type="taxonomic scope" value="Bacteria"/>
</dbReference>
<keyword evidence="2" id="KW-0560">Oxidoreductase</keyword>
<protein>
    <submittedName>
        <fullName evidence="4">Taurine catabolism dioxygenase TauD/TfdA</fullName>
    </submittedName>
</protein>
<dbReference type="InterPro" id="IPR003819">
    <property type="entry name" value="TauD/TfdA-like"/>
</dbReference>
<dbReference type="AlphaFoldDB" id="F0SJZ0"/>
<dbReference type="STRING" id="756272.Plabr_1059"/>
<proteinExistence type="predicted"/>
<evidence type="ECO:0000256" key="2">
    <source>
        <dbReference type="ARBA" id="ARBA00023002"/>
    </source>
</evidence>
<dbReference type="InterPro" id="IPR042098">
    <property type="entry name" value="TauD-like_sf"/>
</dbReference>
<dbReference type="PANTHER" id="PTHR10696:SF21">
    <property type="entry name" value="TAUD_TFDA-LIKE DOMAIN-CONTAINING PROTEIN"/>
    <property type="match status" value="1"/>
</dbReference>
<evidence type="ECO:0000313" key="5">
    <source>
        <dbReference type="Proteomes" id="UP000006860"/>
    </source>
</evidence>
<evidence type="ECO:0000256" key="1">
    <source>
        <dbReference type="ARBA" id="ARBA00001954"/>
    </source>
</evidence>
<gene>
    <name evidence="4" type="ordered locus">Plabr_1059</name>
</gene>
<evidence type="ECO:0000313" key="4">
    <source>
        <dbReference type="EMBL" id="ADY58679.1"/>
    </source>
</evidence>
<dbReference type="Gene3D" id="3.60.130.10">
    <property type="entry name" value="Clavaminate synthase-like"/>
    <property type="match status" value="1"/>
</dbReference>
<keyword evidence="4" id="KW-0223">Dioxygenase</keyword>
<dbReference type="RefSeq" id="WP_013627412.1">
    <property type="nucleotide sequence ID" value="NC_015174.1"/>
</dbReference>
<reference evidence="5" key="1">
    <citation type="submission" date="2011-02" db="EMBL/GenBank/DDBJ databases">
        <title>The complete genome of Planctomyces brasiliensis DSM 5305.</title>
        <authorList>
            <person name="Lucas S."/>
            <person name="Copeland A."/>
            <person name="Lapidus A."/>
            <person name="Bruce D."/>
            <person name="Goodwin L."/>
            <person name="Pitluck S."/>
            <person name="Kyrpides N."/>
            <person name="Mavromatis K."/>
            <person name="Pagani I."/>
            <person name="Ivanova N."/>
            <person name="Ovchinnikova G."/>
            <person name="Lu M."/>
            <person name="Detter J.C."/>
            <person name="Han C."/>
            <person name="Land M."/>
            <person name="Hauser L."/>
            <person name="Markowitz V."/>
            <person name="Cheng J.-F."/>
            <person name="Hugenholtz P."/>
            <person name="Woyke T."/>
            <person name="Wu D."/>
            <person name="Tindall B."/>
            <person name="Pomrenke H.G."/>
            <person name="Brambilla E."/>
            <person name="Klenk H.-P."/>
            <person name="Eisen J.A."/>
        </authorList>
    </citation>
    <scope>NUCLEOTIDE SEQUENCE [LARGE SCALE GENOMIC DNA]</scope>
    <source>
        <strain evidence="5">ATCC 49424 / DSM 5305 / JCM 21570 / NBRC 103401 / IFAM 1448</strain>
    </source>
</reference>
<name>F0SJZ0_RUBBR</name>
<dbReference type="Proteomes" id="UP000006860">
    <property type="component" value="Chromosome"/>
</dbReference>
<feature type="domain" description="TauD/TfdA-like" evidence="3">
    <location>
        <begin position="42"/>
        <end position="323"/>
    </location>
</feature>
<evidence type="ECO:0000259" key="3">
    <source>
        <dbReference type="Pfam" id="PF02668"/>
    </source>
</evidence>